<evidence type="ECO:0000313" key="1">
    <source>
        <dbReference type="EMBL" id="ODN03221.1"/>
    </source>
</evidence>
<proteinExistence type="predicted"/>
<gene>
    <name evidence="1" type="ORF">Ocin01_03458</name>
</gene>
<dbReference type="AlphaFoldDB" id="A0A1D2NDA6"/>
<keyword evidence="2" id="KW-1185">Reference proteome</keyword>
<sequence>MHPHPLQEITVPLVITLHRCDILYFCNMGSCVGLITEKCTRRRITLSYIKLSKSAELNQLDCWTPILRDESQEILNIAALKTKPEPNQNPSLELPFCSSLLNNNCSFLKTTEYVANDCEYPSLSLKVDEDVPVSNSVELFEKENVSMAIEEHVGEQSNSKAAPKEIENPLFRSHWKLDYK</sequence>
<accession>A0A1D2NDA6</accession>
<evidence type="ECO:0000313" key="2">
    <source>
        <dbReference type="Proteomes" id="UP000094527"/>
    </source>
</evidence>
<reference evidence="1 2" key="1">
    <citation type="journal article" date="2016" name="Genome Biol. Evol.">
        <title>Gene Family Evolution Reflects Adaptation to Soil Environmental Stressors in the Genome of the Collembolan Orchesella cincta.</title>
        <authorList>
            <person name="Faddeeva-Vakhrusheva A."/>
            <person name="Derks M.F."/>
            <person name="Anvar S.Y."/>
            <person name="Agamennone V."/>
            <person name="Suring W."/>
            <person name="Smit S."/>
            <person name="van Straalen N.M."/>
            <person name="Roelofs D."/>
        </authorList>
    </citation>
    <scope>NUCLEOTIDE SEQUENCE [LARGE SCALE GENOMIC DNA]</scope>
    <source>
        <tissue evidence="1">Mixed pool</tissue>
    </source>
</reference>
<comment type="caution">
    <text evidence="1">The sequence shown here is derived from an EMBL/GenBank/DDBJ whole genome shotgun (WGS) entry which is preliminary data.</text>
</comment>
<dbReference type="EMBL" id="LJIJ01000082">
    <property type="protein sequence ID" value="ODN03221.1"/>
    <property type="molecule type" value="Genomic_DNA"/>
</dbReference>
<organism evidence="1 2">
    <name type="scientific">Orchesella cincta</name>
    <name type="common">Springtail</name>
    <name type="synonym">Podura cincta</name>
    <dbReference type="NCBI Taxonomy" id="48709"/>
    <lineage>
        <taxon>Eukaryota</taxon>
        <taxon>Metazoa</taxon>
        <taxon>Ecdysozoa</taxon>
        <taxon>Arthropoda</taxon>
        <taxon>Hexapoda</taxon>
        <taxon>Collembola</taxon>
        <taxon>Entomobryomorpha</taxon>
        <taxon>Entomobryoidea</taxon>
        <taxon>Orchesellidae</taxon>
        <taxon>Orchesellinae</taxon>
        <taxon>Orchesella</taxon>
    </lineage>
</organism>
<protein>
    <submittedName>
        <fullName evidence="1">Uncharacterized protein</fullName>
    </submittedName>
</protein>
<name>A0A1D2NDA6_ORCCI</name>
<dbReference type="Proteomes" id="UP000094527">
    <property type="component" value="Unassembled WGS sequence"/>
</dbReference>